<sequence length="298" mass="33155">MGNNNVACFHRHRGSFPFPCLFQLGTHATINMTPSTTHTFNDGSFSEKREVSYTVEGSTCNLALARCVYRDGSVDLLTFLIHDSIICSNSMEMLYLQIYKTNTGFLHMIDFKSNGSSIPWTKTKKTVHPYGDVTDTKVYLYASANRSGLLIWKCKKTAYHEDAKEVTMAHYFVNGNGTTVVNRSIETTNVGFSVLVKVGVCDGKFDIISEGPEQHPVSALLYMFNQVNESGIWKPSMCPDCGKHSQVSWQSDFEDNDGVSLPPPQGSRQNVVTIVNDGRFRGHAPGASIRCMNFNAYN</sequence>
<dbReference type="Proteomes" id="UP000501690">
    <property type="component" value="Linkage Group LG4"/>
</dbReference>
<organism evidence="1 2">
    <name type="scientific">Vigna unguiculata</name>
    <name type="common">Cowpea</name>
    <dbReference type="NCBI Taxonomy" id="3917"/>
    <lineage>
        <taxon>Eukaryota</taxon>
        <taxon>Viridiplantae</taxon>
        <taxon>Streptophyta</taxon>
        <taxon>Embryophyta</taxon>
        <taxon>Tracheophyta</taxon>
        <taxon>Spermatophyta</taxon>
        <taxon>Magnoliopsida</taxon>
        <taxon>eudicotyledons</taxon>
        <taxon>Gunneridae</taxon>
        <taxon>Pentapetalae</taxon>
        <taxon>rosids</taxon>
        <taxon>fabids</taxon>
        <taxon>Fabales</taxon>
        <taxon>Fabaceae</taxon>
        <taxon>Papilionoideae</taxon>
        <taxon>50 kb inversion clade</taxon>
        <taxon>NPAAA clade</taxon>
        <taxon>indigoferoid/millettioid clade</taxon>
        <taxon>Phaseoleae</taxon>
        <taxon>Vigna</taxon>
    </lineage>
</organism>
<keyword evidence="2" id="KW-1185">Reference proteome</keyword>
<evidence type="ECO:0000313" key="1">
    <source>
        <dbReference type="EMBL" id="QCD89922.1"/>
    </source>
</evidence>
<reference evidence="1 2" key="1">
    <citation type="submission" date="2019-04" db="EMBL/GenBank/DDBJ databases">
        <title>An improved genome assembly and genetic linkage map for asparagus bean, Vigna unguiculata ssp. sesquipedialis.</title>
        <authorList>
            <person name="Xia Q."/>
            <person name="Zhang R."/>
            <person name="Dong Y."/>
        </authorList>
    </citation>
    <scope>NUCLEOTIDE SEQUENCE [LARGE SCALE GENOMIC DNA]</scope>
    <source>
        <tissue evidence="1">Leaf</tissue>
    </source>
</reference>
<gene>
    <name evidence="1" type="ORF">DEO72_LG4g874</name>
</gene>
<dbReference type="EMBL" id="CP039348">
    <property type="protein sequence ID" value="QCD89922.1"/>
    <property type="molecule type" value="Genomic_DNA"/>
</dbReference>
<accession>A0A4D6LM94</accession>
<protein>
    <submittedName>
        <fullName evidence="1">Uncharacterized protein</fullName>
    </submittedName>
</protein>
<evidence type="ECO:0000313" key="2">
    <source>
        <dbReference type="Proteomes" id="UP000501690"/>
    </source>
</evidence>
<name>A0A4D6LM94_VIGUN</name>
<dbReference type="AlphaFoldDB" id="A0A4D6LM94"/>
<dbReference type="OrthoDB" id="1419130at2759"/>
<dbReference type="Gramene" id="Vigun02g022600.1.v1.2">
    <property type="protein sequence ID" value="Vigun02g022600.1.v1.2.CDS.1"/>
    <property type="gene ID" value="Vigun02g022600.v1.2"/>
</dbReference>
<proteinExistence type="predicted"/>